<comment type="similarity">
    <text evidence="2">Belongs to the BORCS7 family.</text>
</comment>
<feature type="region of interest" description="Disordered" evidence="6">
    <location>
        <begin position="1"/>
        <end position="24"/>
    </location>
</feature>
<gene>
    <name evidence="7" type="ORF">BDA99DRAFT_558107</name>
</gene>
<keyword evidence="8" id="KW-1185">Reference proteome</keyword>
<evidence type="ECO:0000256" key="1">
    <source>
        <dbReference type="ARBA" id="ARBA00004656"/>
    </source>
</evidence>
<comment type="subcellular location">
    <subcellularLocation>
        <location evidence="1">Lysosome membrane</location>
    </subcellularLocation>
</comment>
<dbReference type="Pfam" id="PF16088">
    <property type="entry name" value="BORCS7"/>
    <property type="match status" value="1"/>
</dbReference>
<evidence type="ECO:0000256" key="6">
    <source>
        <dbReference type="SAM" id="MobiDB-lite"/>
    </source>
</evidence>
<feature type="compositionally biased region" description="Polar residues" evidence="6">
    <location>
        <begin position="10"/>
        <end position="24"/>
    </location>
</feature>
<evidence type="ECO:0000256" key="3">
    <source>
        <dbReference type="ARBA" id="ARBA00022295"/>
    </source>
</evidence>
<evidence type="ECO:0000256" key="5">
    <source>
        <dbReference type="ARBA" id="ARBA00023228"/>
    </source>
</evidence>
<dbReference type="InterPro" id="IPR032143">
    <property type="entry name" value="BORCS7"/>
</dbReference>
<accession>A0AAD5KDE6</accession>
<reference evidence="7" key="2">
    <citation type="submission" date="2023-02" db="EMBL/GenBank/DDBJ databases">
        <authorList>
            <consortium name="DOE Joint Genome Institute"/>
            <person name="Mondo S.J."/>
            <person name="Chang Y."/>
            <person name="Wang Y."/>
            <person name="Ahrendt S."/>
            <person name="Andreopoulos W."/>
            <person name="Barry K."/>
            <person name="Beard J."/>
            <person name="Benny G.L."/>
            <person name="Blankenship S."/>
            <person name="Bonito G."/>
            <person name="Cuomo C."/>
            <person name="Desiro A."/>
            <person name="Gervers K.A."/>
            <person name="Hundley H."/>
            <person name="Kuo A."/>
            <person name="LaButti K."/>
            <person name="Lang B.F."/>
            <person name="Lipzen A."/>
            <person name="O'Donnell K."/>
            <person name="Pangilinan J."/>
            <person name="Reynolds N."/>
            <person name="Sandor L."/>
            <person name="Smith M.W."/>
            <person name="Tsang A."/>
            <person name="Grigoriev I.V."/>
            <person name="Stajich J.E."/>
            <person name="Spatafora J.W."/>
        </authorList>
    </citation>
    <scope>NUCLEOTIDE SEQUENCE</scope>
    <source>
        <strain evidence="7">RSA 2281</strain>
    </source>
</reference>
<proteinExistence type="inferred from homology"/>
<evidence type="ECO:0000313" key="7">
    <source>
        <dbReference type="EMBL" id="KAI9267901.1"/>
    </source>
</evidence>
<reference evidence="7" key="1">
    <citation type="journal article" date="2022" name="IScience">
        <title>Evolution of zygomycete secretomes and the origins of terrestrial fungal ecologies.</title>
        <authorList>
            <person name="Chang Y."/>
            <person name="Wang Y."/>
            <person name="Mondo S."/>
            <person name="Ahrendt S."/>
            <person name="Andreopoulos W."/>
            <person name="Barry K."/>
            <person name="Beard J."/>
            <person name="Benny G.L."/>
            <person name="Blankenship S."/>
            <person name="Bonito G."/>
            <person name="Cuomo C."/>
            <person name="Desiro A."/>
            <person name="Gervers K.A."/>
            <person name="Hundley H."/>
            <person name="Kuo A."/>
            <person name="LaButti K."/>
            <person name="Lang B.F."/>
            <person name="Lipzen A."/>
            <person name="O'Donnell K."/>
            <person name="Pangilinan J."/>
            <person name="Reynolds N."/>
            <person name="Sandor L."/>
            <person name="Smith M.E."/>
            <person name="Tsang A."/>
            <person name="Grigoriev I.V."/>
            <person name="Stajich J.E."/>
            <person name="Spatafora J.W."/>
        </authorList>
    </citation>
    <scope>NUCLEOTIDE SEQUENCE</scope>
    <source>
        <strain evidence="7">RSA 2281</strain>
    </source>
</reference>
<dbReference type="AlphaFoldDB" id="A0AAD5KDE6"/>
<keyword evidence="4" id="KW-0472">Membrane</keyword>
<evidence type="ECO:0000256" key="4">
    <source>
        <dbReference type="ARBA" id="ARBA00023136"/>
    </source>
</evidence>
<dbReference type="EMBL" id="JAIXMP010000009">
    <property type="protein sequence ID" value="KAI9267901.1"/>
    <property type="molecule type" value="Genomic_DNA"/>
</dbReference>
<evidence type="ECO:0000256" key="2">
    <source>
        <dbReference type="ARBA" id="ARBA00005433"/>
    </source>
</evidence>
<name>A0AAD5KDE6_9FUNG</name>
<evidence type="ECO:0000313" key="8">
    <source>
        <dbReference type="Proteomes" id="UP001209540"/>
    </source>
</evidence>
<organism evidence="7 8">
    <name type="scientific">Phascolomyces articulosus</name>
    <dbReference type="NCBI Taxonomy" id="60185"/>
    <lineage>
        <taxon>Eukaryota</taxon>
        <taxon>Fungi</taxon>
        <taxon>Fungi incertae sedis</taxon>
        <taxon>Mucoromycota</taxon>
        <taxon>Mucoromycotina</taxon>
        <taxon>Mucoromycetes</taxon>
        <taxon>Mucorales</taxon>
        <taxon>Lichtheimiaceae</taxon>
        <taxon>Phascolomyces</taxon>
    </lineage>
</organism>
<dbReference type="Proteomes" id="UP001209540">
    <property type="component" value="Unassembled WGS sequence"/>
</dbReference>
<comment type="caution">
    <text evidence="7">The sequence shown here is derived from an EMBL/GenBank/DDBJ whole genome shotgun (WGS) entry which is preliminary data.</text>
</comment>
<sequence length="137" mass="15995">MKRLTPTPTPSISNLSFRSNTSRNSHYEENQFAASKEDCHARAERTVDDWSECLKMMLKYSDPMDEFNKTIKRTVQADTHAKNTKQALEKTCQALDQLLERKQEILATTKTLEEIQELLDLNQVVNKHWIKNNNNNR</sequence>
<keyword evidence="5" id="KW-0458">Lysosome</keyword>
<protein>
    <recommendedName>
        <fullName evidence="3">BLOC-1-related complex subunit 7</fullName>
    </recommendedName>
</protein>